<dbReference type="Gene3D" id="1.20.120.450">
    <property type="entry name" value="dinb family like domain"/>
    <property type="match status" value="1"/>
</dbReference>
<evidence type="ECO:0000313" key="3">
    <source>
        <dbReference type="Proteomes" id="UP000722125"/>
    </source>
</evidence>
<name>A0ABS5TWY9_9CELL</name>
<dbReference type="SUPFAM" id="SSF109854">
    <property type="entry name" value="DinB/YfiT-like putative metalloenzymes"/>
    <property type="match status" value="1"/>
</dbReference>
<protein>
    <submittedName>
        <fullName evidence="2">Maleylpyruvate isomerase family mycothiol-dependent enzyme</fullName>
    </submittedName>
</protein>
<dbReference type="InterPro" id="IPR024344">
    <property type="entry name" value="MDMPI_metal-binding"/>
</dbReference>
<keyword evidence="2" id="KW-0413">Isomerase</keyword>
<dbReference type="NCBIfam" id="TIGR03083">
    <property type="entry name" value="maleylpyruvate isomerase family mycothiol-dependent enzyme"/>
    <property type="match status" value="1"/>
</dbReference>
<dbReference type="InterPro" id="IPR017517">
    <property type="entry name" value="Maleyloyr_isom"/>
</dbReference>
<evidence type="ECO:0000313" key="2">
    <source>
        <dbReference type="EMBL" id="MBT0993643.1"/>
    </source>
</evidence>
<gene>
    <name evidence="2" type="ORF">KIN34_05005</name>
</gene>
<evidence type="ECO:0000259" key="1">
    <source>
        <dbReference type="Pfam" id="PF11716"/>
    </source>
</evidence>
<proteinExistence type="predicted"/>
<organism evidence="2 3">
    <name type="scientific">Cellulomonas fulva</name>
    <dbReference type="NCBI Taxonomy" id="2835530"/>
    <lineage>
        <taxon>Bacteria</taxon>
        <taxon>Bacillati</taxon>
        <taxon>Actinomycetota</taxon>
        <taxon>Actinomycetes</taxon>
        <taxon>Micrococcales</taxon>
        <taxon>Cellulomonadaceae</taxon>
        <taxon>Cellulomonas</taxon>
    </lineage>
</organism>
<dbReference type="EMBL" id="JAHBOH010000001">
    <property type="protein sequence ID" value="MBT0993643.1"/>
    <property type="molecule type" value="Genomic_DNA"/>
</dbReference>
<keyword evidence="3" id="KW-1185">Reference proteome</keyword>
<accession>A0ABS5TWY9</accession>
<sequence>MSEQTTIERYDEGAAGMQAAIDAVSPAGWDAASPCAGWTGRDVVAHLVDSQRDLLARHGAELGARPDLADPSAAWRVHTAQVHEALARPGFVEQEYESLGSTTTVGATLDTFIGFDMVAHRWDVTAADGRAYPFEDADLDVIEGLVAAMGEMIRSDGVCGPALEVGPDADRQTRALAALGRSADVG</sequence>
<dbReference type="Pfam" id="PF11716">
    <property type="entry name" value="MDMPI_N"/>
    <property type="match status" value="1"/>
</dbReference>
<reference evidence="2 3" key="1">
    <citation type="submission" date="2021-05" db="EMBL/GenBank/DDBJ databases">
        <title>Description of Cellulomonas sp. DKR-3 sp. nov.</title>
        <authorList>
            <person name="Dahal R.H."/>
            <person name="Chaudhary D.K."/>
        </authorList>
    </citation>
    <scope>NUCLEOTIDE SEQUENCE [LARGE SCALE GENOMIC DNA]</scope>
    <source>
        <strain evidence="2 3">DKR-3</strain>
    </source>
</reference>
<dbReference type="Proteomes" id="UP000722125">
    <property type="component" value="Unassembled WGS sequence"/>
</dbReference>
<feature type="domain" description="Mycothiol-dependent maleylpyruvate isomerase metal-binding" evidence="1">
    <location>
        <begin position="13"/>
        <end position="124"/>
    </location>
</feature>
<dbReference type="InterPro" id="IPR034660">
    <property type="entry name" value="DinB/YfiT-like"/>
</dbReference>
<comment type="caution">
    <text evidence="2">The sequence shown here is derived from an EMBL/GenBank/DDBJ whole genome shotgun (WGS) entry which is preliminary data.</text>
</comment>
<dbReference type="RefSeq" id="WP_214347551.1">
    <property type="nucleotide sequence ID" value="NZ_JAHBOH010000001.1"/>
</dbReference>
<dbReference type="GO" id="GO:0016853">
    <property type="term" value="F:isomerase activity"/>
    <property type="evidence" value="ECO:0007669"/>
    <property type="project" value="UniProtKB-KW"/>
</dbReference>